<evidence type="ECO:0000256" key="1">
    <source>
        <dbReference type="ARBA" id="ARBA00005510"/>
    </source>
</evidence>
<organism evidence="7 8">
    <name type="scientific">Acorus gramineus</name>
    <name type="common">Dwarf sweet flag</name>
    <dbReference type="NCBI Taxonomy" id="55184"/>
    <lineage>
        <taxon>Eukaryota</taxon>
        <taxon>Viridiplantae</taxon>
        <taxon>Streptophyta</taxon>
        <taxon>Embryophyta</taxon>
        <taxon>Tracheophyta</taxon>
        <taxon>Spermatophyta</taxon>
        <taxon>Magnoliopsida</taxon>
        <taxon>Liliopsida</taxon>
        <taxon>Acoraceae</taxon>
        <taxon>Acorus</taxon>
    </lineage>
</organism>
<dbReference type="SUPFAM" id="SSF47459">
    <property type="entry name" value="HLH, helix-loop-helix DNA-binding domain"/>
    <property type="match status" value="1"/>
</dbReference>
<proteinExistence type="inferred from homology"/>
<name>A0AAV9BX51_ACOGR</name>
<feature type="compositionally biased region" description="Basic and acidic residues" evidence="5">
    <location>
        <begin position="29"/>
        <end position="47"/>
    </location>
</feature>
<dbReference type="Proteomes" id="UP001179952">
    <property type="component" value="Unassembled WGS sequence"/>
</dbReference>
<feature type="domain" description="BHLH" evidence="6">
    <location>
        <begin position="142"/>
        <end position="191"/>
    </location>
</feature>
<sequence length="322" mass="36469">MHNSITPYKHQPKPSRMSDRPLKKKKTKEKQNKTKTKTKEKQVKTKQTDMQPRDTPPGEVPSSDTIYHHRTLQGIINPYQSWWSNNNNNINNNNNNHGFSMLDLIRGSSSTTTTTTLFSSLFPPVSSIASGIPPDGSLAAATASKNHREAEKRRRERINSHLQRLRSLLPCNSKTDKASLLAKVVEHVRDLKQRTSEEIAGTTTDVFPSEHDEISVSHIGRHPRHQSVYKAIMCCEDRSDLLPELIKTLKSLRLRTLKAEMSMVGGRVKNVLIVAGEEQEQEQEQEENSIGSLREALKSLIERDGSGDRCKRRRVSSDYNSI</sequence>
<feature type="region of interest" description="Disordered" evidence="5">
    <location>
        <begin position="1"/>
        <end position="62"/>
    </location>
</feature>
<dbReference type="PANTHER" id="PTHR45844:SF19">
    <property type="entry name" value="TRANSCRIPTION FACTOR BHLH106-RELATED"/>
    <property type="match status" value="1"/>
</dbReference>
<keyword evidence="8" id="KW-1185">Reference proteome</keyword>
<dbReference type="EMBL" id="JAUJYN010000001">
    <property type="protein sequence ID" value="KAK1280863.1"/>
    <property type="molecule type" value="Genomic_DNA"/>
</dbReference>
<dbReference type="PROSITE" id="PS50888">
    <property type="entry name" value="BHLH"/>
    <property type="match status" value="1"/>
</dbReference>
<keyword evidence="3" id="KW-0238">DNA-binding</keyword>
<protein>
    <submittedName>
        <fullName evidence="7">Transcription factor bHLH30</fullName>
    </submittedName>
</protein>
<dbReference type="GO" id="GO:0003677">
    <property type="term" value="F:DNA binding"/>
    <property type="evidence" value="ECO:0007669"/>
    <property type="project" value="UniProtKB-KW"/>
</dbReference>
<evidence type="ECO:0000256" key="2">
    <source>
        <dbReference type="ARBA" id="ARBA00023015"/>
    </source>
</evidence>
<dbReference type="Gene3D" id="4.10.280.10">
    <property type="entry name" value="Helix-loop-helix DNA-binding domain"/>
    <property type="match status" value="1"/>
</dbReference>
<evidence type="ECO:0000313" key="7">
    <source>
        <dbReference type="EMBL" id="KAK1280863.1"/>
    </source>
</evidence>
<dbReference type="PANTHER" id="PTHR45844">
    <property type="entry name" value="TRANSCRIPTION FACTOR BHLH30"/>
    <property type="match status" value="1"/>
</dbReference>
<reference evidence="7" key="2">
    <citation type="submission" date="2023-06" db="EMBL/GenBank/DDBJ databases">
        <authorList>
            <person name="Ma L."/>
            <person name="Liu K.-W."/>
            <person name="Li Z."/>
            <person name="Hsiao Y.-Y."/>
            <person name="Qi Y."/>
            <person name="Fu T."/>
            <person name="Tang G."/>
            <person name="Zhang D."/>
            <person name="Sun W.-H."/>
            <person name="Liu D.-K."/>
            <person name="Li Y."/>
            <person name="Chen G.-Z."/>
            <person name="Liu X.-D."/>
            <person name="Liao X.-Y."/>
            <person name="Jiang Y.-T."/>
            <person name="Yu X."/>
            <person name="Hao Y."/>
            <person name="Huang J."/>
            <person name="Zhao X.-W."/>
            <person name="Ke S."/>
            <person name="Chen Y.-Y."/>
            <person name="Wu W.-L."/>
            <person name="Hsu J.-L."/>
            <person name="Lin Y.-F."/>
            <person name="Huang M.-D."/>
            <person name="Li C.-Y."/>
            <person name="Huang L."/>
            <person name="Wang Z.-W."/>
            <person name="Zhao X."/>
            <person name="Zhong W.-Y."/>
            <person name="Peng D.-H."/>
            <person name="Ahmad S."/>
            <person name="Lan S."/>
            <person name="Zhang J.-S."/>
            <person name="Tsai W.-C."/>
            <person name="Van De Peer Y."/>
            <person name="Liu Z.-J."/>
        </authorList>
    </citation>
    <scope>NUCLEOTIDE SEQUENCE</scope>
    <source>
        <strain evidence="7">SCP</strain>
        <tissue evidence="7">Leaves</tissue>
    </source>
</reference>
<evidence type="ECO:0000256" key="4">
    <source>
        <dbReference type="ARBA" id="ARBA00023163"/>
    </source>
</evidence>
<dbReference type="InterPro" id="IPR045847">
    <property type="entry name" value="AIG1-like"/>
</dbReference>
<evidence type="ECO:0000256" key="3">
    <source>
        <dbReference type="ARBA" id="ARBA00023125"/>
    </source>
</evidence>
<keyword evidence="4" id="KW-0804">Transcription</keyword>
<evidence type="ECO:0000313" key="8">
    <source>
        <dbReference type="Proteomes" id="UP001179952"/>
    </source>
</evidence>
<dbReference type="InterPro" id="IPR011598">
    <property type="entry name" value="bHLH_dom"/>
</dbReference>
<dbReference type="Pfam" id="PF00010">
    <property type="entry name" value="HLH"/>
    <property type="match status" value="1"/>
</dbReference>
<evidence type="ECO:0000259" key="6">
    <source>
        <dbReference type="PROSITE" id="PS50888"/>
    </source>
</evidence>
<dbReference type="GO" id="GO:0003700">
    <property type="term" value="F:DNA-binding transcription factor activity"/>
    <property type="evidence" value="ECO:0007669"/>
    <property type="project" value="InterPro"/>
</dbReference>
<dbReference type="InterPro" id="IPR036638">
    <property type="entry name" value="HLH_DNA-bd_sf"/>
</dbReference>
<accession>A0AAV9BX51</accession>
<dbReference type="AlphaFoldDB" id="A0AAV9BX51"/>
<reference evidence="7" key="1">
    <citation type="journal article" date="2023" name="Nat. Commun.">
        <title>Diploid and tetraploid genomes of Acorus and the evolution of monocots.</title>
        <authorList>
            <person name="Ma L."/>
            <person name="Liu K.W."/>
            <person name="Li Z."/>
            <person name="Hsiao Y.Y."/>
            <person name="Qi Y."/>
            <person name="Fu T."/>
            <person name="Tang G.D."/>
            <person name="Zhang D."/>
            <person name="Sun W.H."/>
            <person name="Liu D.K."/>
            <person name="Li Y."/>
            <person name="Chen G.Z."/>
            <person name="Liu X.D."/>
            <person name="Liao X.Y."/>
            <person name="Jiang Y.T."/>
            <person name="Yu X."/>
            <person name="Hao Y."/>
            <person name="Huang J."/>
            <person name="Zhao X.W."/>
            <person name="Ke S."/>
            <person name="Chen Y.Y."/>
            <person name="Wu W.L."/>
            <person name="Hsu J.L."/>
            <person name="Lin Y.F."/>
            <person name="Huang M.D."/>
            <person name="Li C.Y."/>
            <person name="Huang L."/>
            <person name="Wang Z.W."/>
            <person name="Zhao X."/>
            <person name="Zhong W.Y."/>
            <person name="Peng D.H."/>
            <person name="Ahmad S."/>
            <person name="Lan S."/>
            <person name="Zhang J.S."/>
            <person name="Tsai W.C."/>
            <person name="Van de Peer Y."/>
            <person name="Liu Z.J."/>
        </authorList>
    </citation>
    <scope>NUCLEOTIDE SEQUENCE</scope>
    <source>
        <strain evidence="7">SCP</strain>
    </source>
</reference>
<dbReference type="SMART" id="SM00353">
    <property type="entry name" value="HLH"/>
    <property type="match status" value="1"/>
</dbReference>
<comment type="caution">
    <text evidence="7">The sequence shown here is derived from an EMBL/GenBank/DDBJ whole genome shotgun (WGS) entry which is preliminary data.</text>
</comment>
<evidence type="ECO:0000256" key="5">
    <source>
        <dbReference type="SAM" id="MobiDB-lite"/>
    </source>
</evidence>
<comment type="similarity">
    <text evidence="1">Belongs to the bHLH protein family.</text>
</comment>
<dbReference type="GO" id="GO:0046983">
    <property type="term" value="F:protein dimerization activity"/>
    <property type="evidence" value="ECO:0007669"/>
    <property type="project" value="InterPro"/>
</dbReference>
<keyword evidence="2" id="KW-0805">Transcription regulation</keyword>
<gene>
    <name evidence="7" type="ORF">QJS04_geneDACA015008</name>
</gene>